<keyword evidence="1" id="KW-0677">Repeat</keyword>
<dbReference type="RefSeq" id="WP_148592205.1">
    <property type="nucleotide sequence ID" value="NZ_CP042997.1"/>
</dbReference>
<proteinExistence type="predicted"/>
<feature type="transmembrane region" description="Helical" evidence="2">
    <location>
        <begin position="89"/>
        <end position="107"/>
    </location>
</feature>
<dbReference type="SUPFAM" id="SSF141571">
    <property type="entry name" value="Pentapeptide repeat-like"/>
    <property type="match status" value="1"/>
</dbReference>
<dbReference type="EMBL" id="CP042997">
    <property type="protein sequence ID" value="QEH32779.1"/>
    <property type="molecule type" value="Genomic_DNA"/>
</dbReference>
<organism evidence="3 4">
    <name type="scientific">Aquisphaera giovannonii</name>
    <dbReference type="NCBI Taxonomy" id="406548"/>
    <lineage>
        <taxon>Bacteria</taxon>
        <taxon>Pseudomonadati</taxon>
        <taxon>Planctomycetota</taxon>
        <taxon>Planctomycetia</taxon>
        <taxon>Isosphaerales</taxon>
        <taxon>Isosphaeraceae</taxon>
        <taxon>Aquisphaera</taxon>
    </lineage>
</organism>
<dbReference type="Pfam" id="PF00805">
    <property type="entry name" value="Pentapeptide"/>
    <property type="match status" value="1"/>
</dbReference>
<sequence length="329" mass="37053">MRIITTKWISRQYWAGVRTNGIRNVRSALDQFNRQRNLANQIRSVSPWFPHIAGALLITLALVMIPKFQANEFTDAKQRFDAEDAARKTIAQILAGGFFFVTAYFTWRTVKAAESNVTVGQRNVAIAEDRLTSERFFKATEGLESKNVLTRTASIYTLERIAEDSARERKTVTDVLCDFIRNGRIVVAPVSRGDIPDREGEFPKDIQSAITVLGRLNKRWPGEVDIELARTDLRGADFYRSDFSRSNFTRSWLDGADLMGADFSRCVLDGASLDYADTTGTDFSRSHLDLYSFENVELGDAYLDGIIVPMATFSAIQAKLSEADQEEDE</sequence>
<keyword evidence="4" id="KW-1185">Reference proteome</keyword>
<dbReference type="InterPro" id="IPR001646">
    <property type="entry name" value="5peptide_repeat"/>
</dbReference>
<keyword evidence="2" id="KW-1133">Transmembrane helix</keyword>
<dbReference type="PANTHER" id="PTHR47485">
    <property type="entry name" value="THYLAKOID LUMENAL 17.4 KDA PROTEIN, CHLOROPLASTIC"/>
    <property type="match status" value="1"/>
</dbReference>
<evidence type="ECO:0000313" key="4">
    <source>
        <dbReference type="Proteomes" id="UP000324233"/>
    </source>
</evidence>
<gene>
    <name evidence="3" type="ORF">OJF2_12600</name>
</gene>
<evidence type="ECO:0000313" key="3">
    <source>
        <dbReference type="EMBL" id="QEH32779.1"/>
    </source>
</evidence>
<protein>
    <submittedName>
        <fullName evidence="3">Pentapeptide repeats (8 copies)</fullName>
    </submittedName>
</protein>
<feature type="transmembrane region" description="Helical" evidence="2">
    <location>
        <begin position="48"/>
        <end position="68"/>
    </location>
</feature>
<dbReference type="PANTHER" id="PTHR47485:SF1">
    <property type="entry name" value="THYLAKOID LUMENAL 17.4 KDA PROTEIN, CHLOROPLASTIC"/>
    <property type="match status" value="1"/>
</dbReference>
<keyword evidence="2" id="KW-0472">Membrane</keyword>
<dbReference type="AlphaFoldDB" id="A0A5B9VXD7"/>
<dbReference type="OrthoDB" id="528527at2"/>
<evidence type="ECO:0000256" key="2">
    <source>
        <dbReference type="SAM" id="Phobius"/>
    </source>
</evidence>
<name>A0A5B9VXD7_9BACT</name>
<dbReference type="KEGG" id="agv:OJF2_12600"/>
<keyword evidence="2" id="KW-0812">Transmembrane</keyword>
<reference evidence="3 4" key="1">
    <citation type="submission" date="2019-08" db="EMBL/GenBank/DDBJ databases">
        <title>Deep-cultivation of Planctomycetes and their phenomic and genomic characterization uncovers novel biology.</title>
        <authorList>
            <person name="Wiegand S."/>
            <person name="Jogler M."/>
            <person name="Boedeker C."/>
            <person name="Pinto D."/>
            <person name="Vollmers J."/>
            <person name="Rivas-Marin E."/>
            <person name="Kohn T."/>
            <person name="Peeters S.H."/>
            <person name="Heuer A."/>
            <person name="Rast P."/>
            <person name="Oberbeckmann S."/>
            <person name="Bunk B."/>
            <person name="Jeske O."/>
            <person name="Meyerdierks A."/>
            <person name="Storesund J.E."/>
            <person name="Kallscheuer N."/>
            <person name="Luecker S."/>
            <person name="Lage O.M."/>
            <person name="Pohl T."/>
            <person name="Merkel B.J."/>
            <person name="Hornburger P."/>
            <person name="Mueller R.-W."/>
            <person name="Bruemmer F."/>
            <person name="Labrenz M."/>
            <person name="Spormann A.M."/>
            <person name="Op den Camp H."/>
            <person name="Overmann J."/>
            <person name="Amann R."/>
            <person name="Jetten M.S.M."/>
            <person name="Mascher T."/>
            <person name="Medema M.H."/>
            <person name="Devos D.P."/>
            <person name="Kaster A.-K."/>
            <person name="Ovreas L."/>
            <person name="Rohde M."/>
            <person name="Galperin M.Y."/>
            <person name="Jogler C."/>
        </authorList>
    </citation>
    <scope>NUCLEOTIDE SEQUENCE [LARGE SCALE GENOMIC DNA]</scope>
    <source>
        <strain evidence="3 4">OJF2</strain>
    </source>
</reference>
<dbReference type="Gene3D" id="2.160.20.80">
    <property type="entry name" value="E3 ubiquitin-protein ligase SopA"/>
    <property type="match status" value="1"/>
</dbReference>
<accession>A0A5B9VXD7</accession>
<evidence type="ECO:0000256" key="1">
    <source>
        <dbReference type="ARBA" id="ARBA00022737"/>
    </source>
</evidence>
<dbReference type="Proteomes" id="UP000324233">
    <property type="component" value="Chromosome"/>
</dbReference>